<protein>
    <submittedName>
        <fullName evidence="10">FtsX-like permease family protein</fullName>
    </submittedName>
    <submittedName>
        <fullName evidence="11">Putative ABC transport system permease protein</fullName>
    </submittedName>
</protein>
<reference evidence="11 12" key="1">
    <citation type="journal article" date="2015" name="Stand. Genomic Sci.">
        <title>Genomic Encyclopedia of Bacterial and Archaeal Type Strains, Phase III: the genomes of soil and plant-associated and newly described type strains.</title>
        <authorList>
            <person name="Whitman W.B."/>
            <person name="Woyke T."/>
            <person name="Klenk H.P."/>
            <person name="Zhou Y."/>
            <person name="Lilburn T.G."/>
            <person name="Beck B.J."/>
            <person name="De Vos P."/>
            <person name="Vandamme P."/>
            <person name="Eisen J.A."/>
            <person name="Garrity G."/>
            <person name="Hugenholtz P."/>
            <person name="Kyrpides N.C."/>
        </authorList>
    </citation>
    <scope>NUCLEOTIDE SEQUENCE [LARGE SCALE GENOMIC DNA]</scope>
    <source>
        <strain evidence="11 12">CGMCC 1.10685</strain>
    </source>
</reference>
<keyword evidence="3" id="KW-1003">Cell membrane</keyword>
<comment type="similarity">
    <text evidence="2">Belongs to the ABC-4 integral membrane protein family. LolC/E subfamily.</text>
</comment>
<dbReference type="InterPro" id="IPR025857">
    <property type="entry name" value="MacB_PCD"/>
</dbReference>
<feature type="domain" description="ABC3 transporter permease C-terminal" evidence="8">
    <location>
        <begin position="275"/>
        <end position="400"/>
    </location>
</feature>
<accession>A0A562PF22</accession>
<dbReference type="PANTHER" id="PTHR30489">
    <property type="entry name" value="LIPOPROTEIN-RELEASING SYSTEM TRANSMEMBRANE PROTEIN LOLE"/>
    <property type="match status" value="1"/>
</dbReference>
<evidence type="ECO:0000256" key="1">
    <source>
        <dbReference type="ARBA" id="ARBA00004651"/>
    </source>
</evidence>
<evidence type="ECO:0000256" key="7">
    <source>
        <dbReference type="SAM" id="Phobius"/>
    </source>
</evidence>
<keyword evidence="13" id="KW-1185">Reference proteome</keyword>
<evidence type="ECO:0000256" key="2">
    <source>
        <dbReference type="ARBA" id="ARBA00005236"/>
    </source>
</evidence>
<sequence>MRLDFTWVAMALKNTLRNRRRSFVTLGIAATGTAAALLGAGFASYTYQSLAEISARDTGHVVLAAPHWFAGTEDVPLQHGLVGSAALARQLLARPGVRRVLPRLQFTGLVSNGDKSEIFVGTGVDPAQEFAVRGPFIRVDAGTLLEADAARPDIVLGRILARSLGAHPGTALTLLSTTTSGSLNALDVTVTGIVSSGIDEMDKRLAMVDLATAQGLLATDKVSTLAVYLDDLDASAATAADLRLRYAGRLDVRDWQDLAQVYRSVRGLYDRIFGFLGAIMLVVVLGAIANTLAMAVVERTREIGALRALGTTPGEVMRLFALEGMALGAAGALAGALIAAGIGAALLALGIQMPPPPGRTSGYPLAVTIAPQAYAVAMMAVTLLAALAALCVSRAAAHRPVTEALAHV</sequence>
<proteinExistence type="inferred from homology"/>
<dbReference type="EMBL" id="VLKW01000013">
    <property type="protein sequence ID" value="TWI43009.1"/>
    <property type="molecule type" value="Genomic_DNA"/>
</dbReference>
<dbReference type="Pfam" id="PF12704">
    <property type="entry name" value="MacB_PCD"/>
    <property type="match status" value="1"/>
</dbReference>
<name>A0A562PF22_9BURK</name>
<keyword evidence="5 7" id="KW-1133">Transmembrane helix</keyword>
<evidence type="ECO:0000256" key="4">
    <source>
        <dbReference type="ARBA" id="ARBA00022692"/>
    </source>
</evidence>
<feature type="domain" description="MacB-like periplasmic core" evidence="9">
    <location>
        <begin position="24"/>
        <end position="243"/>
    </location>
</feature>
<evidence type="ECO:0000313" key="12">
    <source>
        <dbReference type="Proteomes" id="UP000315112"/>
    </source>
</evidence>
<evidence type="ECO:0000313" key="10">
    <source>
        <dbReference type="EMBL" id="QGZ38927.1"/>
    </source>
</evidence>
<evidence type="ECO:0000313" key="11">
    <source>
        <dbReference type="EMBL" id="TWI43009.1"/>
    </source>
</evidence>
<evidence type="ECO:0000259" key="8">
    <source>
        <dbReference type="Pfam" id="PF02687"/>
    </source>
</evidence>
<gene>
    <name evidence="10" type="ORF">GO485_07635</name>
    <name evidence="11" type="ORF">IP92_05345</name>
</gene>
<evidence type="ECO:0000256" key="3">
    <source>
        <dbReference type="ARBA" id="ARBA00022475"/>
    </source>
</evidence>
<dbReference type="InterPro" id="IPR003838">
    <property type="entry name" value="ABC3_permease_C"/>
</dbReference>
<dbReference type="PANTHER" id="PTHR30489:SF0">
    <property type="entry name" value="LIPOPROTEIN-RELEASING SYSTEM TRANSMEMBRANE PROTEIN LOLE"/>
    <property type="match status" value="1"/>
</dbReference>
<evidence type="ECO:0000256" key="6">
    <source>
        <dbReference type="ARBA" id="ARBA00023136"/>
    </source>
</evidence>
<dbReference type="AlphaFoldDB" id="A0A562PF22"/>
<evidence type="ECO:0000256" key="5">
    <source>
        <dbReference type="ARBA" id="ARBA00022989"/>
    </source>
</evidence>
<evidence type="ECO:0000313" key="13">
    <source>
        <dbReference type="Proteomes" id="UP000437862"/>
    </source>
</evidence>
<evidence type="ECO:0000259" key="9">
    <source>
        <dbReference type="Pfam" id="PF12704"/>
    </source>
</evidence>
<dbReference type="Proteomes" id="UP000437862">
    <property type="component" value="Chromosome"/>
</dbReference>
<keyword evidence="4 7" id="KW-0812">Transmembrane</keyword>
<feature type="transmembrane region" description="Helical" evidence="7">
    <location>
        <begin position="272"/>
        <end position="297"/>
    </location>
</feature>
<feature type="transmembrane region" description="Helical" evidence="7">
    <location>
        <begin position="373"/>
        <end position="392"/>
    </location>
</feature>
<dbReference type="Pfam" id="PF02687">
    <property type="entry name" value="FtsX"/>
    <property type="match status" value="1"/>
</dbReference>
<comment type="subcellular location">
    <subcellularLocation>
        <location evidence="1">Cell membrane</location>
        <topology evidence="1">Multi-pass membrane protein</topology>
    </subcellularLocation>
</comment>
<reference evidence="10 13" key="3">
    <citation type="submission" date="2019-12" db="EMBL/GenBank/DDBJ databases">
        <title>Draft Genome Sequences of Six Type Strains of the Genus Massilia.</title>
        <authorList>
            <person name="Miess H."/>
            <person name="Frediansyah A."/>
            <person name="Goeker M."/>
            <person name="Gross H."/>
        </authorList>
    </citation>
    <scope>NUCLEOTIDE SEQUENCE [LARGE SCALE GENOMIC DNA]</scope>
    <source>
        <strain evidence="10 13">DSM 26639</strain>
    </source>
</reference>
<dbReference type="Proteomes" id="UP000315112">
    <property type="component" value="Unassembled WGS sequence"/>
</dbReference>
<organism evidence="11 12">
    <name type="scientific">Pseudoduganella flava</name>
    <dbReference type="NCBI Taxonomy" id="871742"/>
    <lineage>
        <taxon>Bacteria</taxon>
        <taxon>Pseudomonadati</taxon>
        <taxon>Pseudomonadota</taxon>
        <taxon>Betaproteobacteria</taxon>
        <taxon>Burkholderiales</taxon>
        <taxon>Oxalobacteraceae</taxon>
        <taxon>Telluria group</taxon>
        <taxon>Pseudoduganella</taxon>
    </lineage>
</organism>
<dbReference type="OrthoDB" id="9770036at2"/>
<dbReference type="InterPro" id="IPR051447">
    <property type="entry name" value="Lipoprotein-release_system"/>
</dbReference>
<dbReference type="RefSeq" id="WP_145881039.1">
    <property type="nucleotide sequence ID" value="NZ_CP046904.1"/>
</dbReference>
<dbReference type="EMBL" id="CP046904">
    <property type="protein sequence ID" value="QGZ38927.1"/>
    <property type="molecule type" value="Genomic_DNA"/>
</dbReference>
<keyword evidence="6 7" id="KW-0472">Membrane</keyword>
<feature type="transmembrane region" description="Helical" evidence="7">
    <location>
        <begin position="327"/>
        <end position="353"/>
    </location>
</feature>
<dbReference type="GO" id="GO:0044874">
    <property type="term" value="P:lipoprotein localization to outer membrane"/>
    <property type="evidence" value="ECO:0007669"/>
    <property type="project" value="TreeGrafter"/>
</dbReference>
<reference evidence="11" key="2">
    <citation type="submission" date="2019-07" db="EMBL/GenBank/DDBJ databases">
        <authorList>
            <person name="Whitman W."/>
            <person name="Huntemann M."/>
            <person name="Clum A."/>
            <person name="Pillay M."/>
            <person name="Palaniappan K."/>
            <person name="Varghese N."/>
            <person name="Mikhailova N."/>
            <person name="Stamatis D."/>
            <person name="Reddy T."/>
            <person name="Daum C."/>
            <person name="Shapiro N."/>
            <person name="Ivanova N."/>
            <person name="Kyrpides N."/>
            <person name="Woyke T."/>
        </authorList>
    </citation>
    <scope>NUCLEOTIDE SEQUENCE</scope>
    <source>
        <strain evidence="11">CGMCC 1.10685</strain>
    </source>
</reference>
<dbReference type="GO" id="GO:0098797">
    <property type="term" value="C:plasma membrane protein complex"/>
    <property type="evidence" value="ECO:0007669"/>
    <property type="project" value="TreeGrafter"/>
</dbReference>